<keyword evidence="3 10" id="KW-0813">Transport</keyword>
<evidence type="ECO:0000256" key="8">
    <source>
        <dbReference type="ARBA" id="ARBA00023136"/>
    </source>
</evidence>
<feature type="transmembrane region" description="Helical" evidence="10">
    <location>
        <begin position="82"/>
        <end position="103"/>
    </location>
</feature>
<dbReference type="Gene3D" id="1.10.1200.120">
    <property type="entry name" value="Large-conductance mechanosensitive channel, MscL, domain 1"/>
    <property type="match status" value="1"/>
</dbReference>
<evidence type="ECO:0000256" key="4">
    <source>
        <dbReference type="ARBA" id="ARBA00022475"/>
    </source>
</evidence>
<reference evidence="11 12" key="1">
    <citation type="submission" date="2018-08" db="EMBL/GenBank/DDBJ databases">
        <title>Bacillus chawlae sp. nov., Bacillus glennii sp. nov., and Bacillus saganii sp. nov. Isolated from the Vehicle Assembly Building at Kennedy Space Center where the Viking Spacecraft were Assembled.</title>
        <authorList>
            <person name="Seuylemezian A."/>
            <person name="Vaishampayan P."/>
        </authorList>
    </citation>
    <scope>NUCLEOTIDE SEQUENCE [LARGE SCALE GENOMIC DNA]</scope>
    <source>
        <strain evidence="11 12">V47-23a</strain>
    </source>
</reference>
<gene>
    <name evidence="10 11" type="primary">mscL</name>
    <name evidence="11" type="ORF">D0469_17430</name>
</gene>
<evidence type="ECO:0000256" key="2">
    <source>
        <dbReference type="ARBA" id="ARBA00007254"/>
    </source>
</evidence>
<keyword evidence="8 10" id="KW-0472">Membrane</keyword>
<comment type="subunit">
    <text evidence="10">Homopentamer.</text>
</comment>
<dbReference type="OrthoDB" id="9810350at2"/>
<dbReference type="PANTHER" id="PTHR30266:SF2">
    <property type="entry name" value="LARGE-CONDUCTANCE MECHANOSENSITIVE CHANNEL"/>
    <property type="match status" value="1"/>
</dbReference>
<feature type="transmembrane region" description="Helical" evidence="10">
    <location>
        <begin position="16"/>
        <end position="37"/>
    </location>
</feature>
<evidence type="ECO:0000256" key="5">
    <source>
        <dbReference type="ARBA" id="ARBA00022692"/>
    </source>
</evidence>
<keyword evidence="7 10" id="KW-0406">Ion transport</keyword>
<evidence type="ECO:0000256" key="1">
    <source>
        <dbReference type="ARBA" id="ARBA00004651"/>
    </source>
</evidence>
<dbReference type="GO" id="GO:0008381">
    <property type="term" value="F:mechanosensitive monoatomic ion channel activity"/>
    <property type="evidence" value="ECO:0007669"/>
    <property type="project" value="UniProtKB-UniRule"/>
</dbReference>
<keyword evidence="5 10" id="KW-0812">Transmembrane</keyword>
<keyword evidence="6 10" id="KW-1133">Transmembrane helix</keyword>
<comment type="subcellular location">
    <subcellularLocation>
        <location evidence="1 10">Cell membrane</location>
        <topology evidence="1 10">Multi-pass membrane protein</topology>
    </subcellularLocation>
</comment>
<dbReference type="PRINTS" id="PR01264">
    <property type="entry name" value="MECHCHANNEL"/>
</dbReference>
<dbReference type="Proteomes" id="UP000264541">
    <property type="component" value="Unassembled WGS sequence"/>
</dbReference>
<dbReference type="NCBIfam" id="NF001843">
    <property type="entry name" value="PRK00567.1-4"/>
    <property type="match status" value="1"/>
</dbReference>
<evidence type="ECO:0000313" key="11">
    <source>
        <dbReference type="EMBL" id="RFU66413.1"/>
    </source>
</evidence>
<proteinExistence type="inferred from homology"/>
<dbReference type="InterPro" id="IPR019823">
    <property type="entry name" value="Mechanosensitive_channel_CS"/>
</dbReference>
<dbReference type="PANTHER" id="PTHR30266">
    <property type="entry name" value="MECHANOSENSITIVE CHANNEL MSCL"/>
    <property type="match status" value="1"/>
</dbReference>
<protein>
    <recommendedName>
        <fullName evidence="10">Large-conductance mechanosensitive channel</fullName>
    </recommendedName>
</protein>
<evidence type="ECO:0000256" key="9">
    <source>
        <dbReference type="ARBA" id="ARBA00023303"/>
    </source>
</evidence>
<evidence type="ECO:0000256" key="7">
    <source>
        <dbReference type="ARBA" id="ARBA00023065"/>
    </source>
</evidence>
<evidence type="ECO:0000256" key="10">
    <source>
        <dbReference type="HAMAP-Rule" id="MF_00115"/>
    </source>
</evidence>
<accession>A0A372LJ63</accession>
<dbReference type="InterPro" id="IPR037673">
    <property type="entry name" value="MSC/AndL"/>
</dbReference>
<dbReference type="NCBIfam" id="NF010557">
    <property type="entry name" value="PRK13952.1"/>
    <property type="match status" value="1"/>
</dbReference>
<dbReference type="NCBIfam" id="TIGR00220">
    <property type="entry name" value="mscL"/>
    <property type="match status" value="1"/>
</dbReference>
<evidence type="ECO:0000256" key="3">
    <source>
        <dbReference type="ARBA" id="ARBA00022448"/>
    </source>
</evidence>
<dbReference type="PROSITE" id="PS01327">
    <property type="entry name" value="MSCL"/>
    <property type="match status" value="1"/>
</dbReference>
<keyword evidence="4 10" id="KW-1003">Cell membrane</keyword>
<dbReference type="InterPro" id="IPR036019">
    <property type="entry name" value="MscL_channel"/>
</dbReference>
<comment type="similarity">
    <text evidence="2 10">Belongs to the MscL family.</text>
</comment>
<evidence type="ECO:0000313" key="12">
    <source>
        <dbReference type="Proteomes" id="UP000264541"/>
    </source>
</evidence>
<dbReference type="SUPFAM" id="SSF81330">
    <property type="entry name" value="Gated mechanosensitive channel"/>
    <property type="match status" value="1"/>
</dbReference>
<organism evidence="11 12">
    <name type="scientific">Peribacillus saganii</name>
    <dbReference type="NCBI Taxonomy" id="2303992"/>
    <lineage>
        <taxon>Bacteria</taxon>
        <taxon>Bacillati</taxon>
        <taxon>Bacillota</taxon>
        <taxon>Bacilli</taxon>
        <taxon>Bacillales</taxon>
        <taxon>Bacillaceae</taxon>
        <taxon>Peribacillus</taxon>
    </lineage>
</organism>
<name>A0A372LJ63_9BACI</name>
<dbReference type="HAMAP" id="MF_00115">
    <property type="entry name" value="MscL"/>
    <property type="match status" value="1"/>
</dbReference>
<dbReference type="GO" id="GO:0005886">
    <property type="term" value="C:plasma membrane"/>
    <property type="evidence" value="ECO:0007669"/>
    <property type="project" value="UniProtKB-SubCell"/>
</dbReference>
<keyword evidence="9 10" id="KW-0407">Ion channel</keyword>
<comment type="function">
    <text evidence="10">Channel that opens in response to stretch forces in the membrane lipid bilayer. May participate in the regulation of osmotic pressure changes within the cell.</text>
</comment>
<sequence length="154" mass="16975">MRVIQEFKKFIMRGNVIDLAVGVIIGAAFSKIVTSLVDDVLMPPIGLIIGKVDFSDLFISLSGEKYDSLAEAKAAGAATLNYGLFLNNIINFLIISLAIFIIVRQVNRFHKKEEPETPLKKPCPECFTDIHLEAKRCPSCTTYLAEPSGESLKV</sequence>
<evidence type="ECO:0000256" key="6">
    <source>
        <dbReference type="ARBA" id="ARBA00022989"/>
    </source>
</evidence>
<dbReference type="Pfam" id="PF01741">
    <property type="entry name" value="MscL"/>
    <property type="match status" value="1"/>
</dbReference>
<dbReference type="EMBL" id="QVTE01000051">
    <property type="protein sequence ID" value="RFU66413.1"/>
    <property type="molecule type" value="Genomic_DNA"/>
</dbReference>
<dbReference type="InterPro" id="IPR001185">
    <property type="entry name" value="MS_channel"/>
</dbReference>
<comment type="caution">
    <text evidence="11">The sequence shown here is derived from an EMBL/GenBank/DDBJ whole genome shotgun (WGS) entry which is preliminary data.</text>
</comment>
<dbReference type="AlphaFoldDB" id="A0A372LJ63"/>
<keyword evidence="12" id="KW-1185">Reference proteome</keyword>